<proteinExistence type="predicted"/>
<dbReference type="InterPro" id="IPR001878">
    <property type="entry name" value="Znf_CCHC"/>
</dbReference>
<evidence type="ECO:0000256" key="1">
    <source>
        <dbReference type="PROSITE-ProRule" id="PRU00047"/>
    </source>
</evidence>
<dbReference type="AlphaFoldDB" id="A0A6L2J158"/>
<evidence type="ECO:0000259" key="2">
    <source>
        <dbReference type="PROSITE" id="PS50158"/>
    </source>
</evidence>
<dbReference type="PANTHER" id="PTHR34222:SF99">
    <property type="entry name" value="PROTEIN, PUTATIVE-RELATED"/>
    <property type="match status" value="1"/>
</dbReference>
<comment type="caution">
    <text evidence="3">The sequence shown here is derived from an EMBL/GenBank/DDBJ whole genome shotgun (WGS) entry which is preliminary data.</text>
</comment>
<dbReference type="InterPro" id="IPR012337">
    <property type="entry name" value="RNaseH-like_sf"/>
</dbReference>
<sequence>MQECTCVVFDKFLERDSHLKLIQFLMKLNEKYESFRSQILAMGPLPDVNKAYYIVQQIEKQKQVTNHSFDPSAFFANTNNRQNINARRELKQPRLDNRNDQKRICTNCGQDGHVFDQCFKRIVYPDWYKGKKVKKGLRIAAHVSSRLEELVSGETPFDLGSENEISGGVDQRLVAKVCSEMMKMFKGKGIADESGGPMRKYASTSRHASIMSCFTVDGRSLKVTIVRFHDLTTREIVAVGKGSRCLYICKPVFDLIIFAANIAEFRQSHKHLVPSTVFNKTAFSNAYVPFALLHMDLWDPYKKPALNEAHYFFTIVYDRTRATWTYLVHRKDQISDLLDTFLAYVDNHFKAKSKYITSDNATYLINKMPMKNLNWKSLYEVLFGKPPDFSHLRTIGCLCYAALTRPHKDKFENRGVKDVIFEENVFPFKTPVEVIAMTSKPEYPSFEECSTIEEPLTSNTQSIQPGPNTPSDTDLLHPNIPSQQETLQSSIPNDPPRNFTIIASKLKEFLLPTQLKLSLTKGTPLRDASSYRRLVGRLLYLTMTRPDISYDVQHLSQFVSSPKDVHTQAALHLLKYLKVIVSKGLFYPIQSHLKLTGLSDADWT</sequence>
<dbReference type="PANTHER" id="PTHR34222">
    <property type="entry name" value="GAG_PRE-INTEGRS DOMAIN-CONTAINING PROTEIN"/>
    <property type="match status" value="1"/>
</dbReference>
<gene>
    <name evidence="3" type="ORF">Tci_002494</name>
</gene>
<keyword evidence="1" id="KW-0479">Metal-binding</keyword>
<protein>
    <recommendedName>
        <fullName evidence="2">CCHC-type domain-containing protein</fullName>
    </recommendedName>
</protein>
<keyword evidence="1" id="KW-0862">Zinc</keyword>
<dbReference type="GO" id="GO:0008270">
    <property type="term" value="F:zinc ion binding"/>
    <property type="evidence" value="ECO:0007669"/>
    <property type="project" value="UniProtKB-KW"/>
</dbReference>
<dbReference type="GO" id="GO:0003676">
    <property type="term" value="F:nucleic acid binding"/>
    <property type="evidence" value="ECO:0007669"/>
    <property type="project" value="InterPro"/>
</dbReference>
<dbReference type="PROSITE" id="PS50158">
    <property type="entry name" value="ZF_CCHC"/>
    <property type="match status" value="1"/>
</dbReference>
<dbReference type="EMBL" id="BKCJ010000163">
    <property type="protein sequence ID" value="GEU30516.1"/>
    <property type="molecule type" value="Genomic_DNA"/>
</dbReference>
<accession>A0A6L2J158</accession>
<evidence type="ECO:0000313" key="3">
    <source>
        <dbReference type="EMBL" id="GEU30516.1"/>
    </source>
</evidence>
<keyword evidence="1" id="KW-0863">Zinc-finger</keyword>
<organism evidence="3">
    <name type="scientific">Tanacetum cinerariifolium</name>
    <name type="common">Dalmatian daisy</name>
    <name type="synonym">Chrysanthemum cinerariifolium</name>
    <dbReference type="NCBI Taxonomy" id="118510"/>
    <lineage>
        <taxon>Eukaryota</taxon>
        <taxon>Viridiplantae</taxon>
        <taxon>Streptophyta</taxon>
        <taxon>Embryophyta</taxon>
        <taxon>Tracheophyta</taxon>
        <taxon>Spermatophyta</taxon>
        <taxon>Magnoliopsida</taxon>
        <taxon>eudicotyledons</taxon>
        <taxon>Gunneridae</taxon>
        <taxon>Pentapetalae</taxon>
        <taxon>asterids</taxon>
        <taxon>campanulids</taxon>
        <taxon>Asterales</taxon>
        <taxon>Asteraceae</taxon>
        <taxon>Asteroideae</taxon>
        <taxon>Anthemideae</taxon>
        <taxon>Anthemidinae</taxon>
        <taxon>Tanacetum</taxon>
    </lineage>
</organism>
<name>A0A6L2J158_TANCI</name>
<dbReference type="InterPro" id="IPR036397">
    <property type="entry name" value="RNaseH_sf"/>
</dbReference>
<dbReference type="SUPFAM" id="SSF53098">
    <property type="entry name" value="Ribonuclease H-like"/>
    <property type="match status" value="1"/>
</dbReference>
<feature type="domain" description="CCHC-type" evidence="2">
    <location>
        <begin position="105"/>
        <end position="118"/>
    </location>
</feature>
<reference evidence="3" key="1">
    <citation type="journal article" date="2019" name="Sci. Rep.">
        <title>Draft genome of Tanacetum cinerariifolium, the natural source of mosquito coil.</title>
        <authorList>
            <person name="Yamashiro T."/>
            <person name="Shiraishi A."/>
            <person name="Satake H."/>
            <person name="Nakayama K."/>
        </authorList>
    </citation>
    <scope>NUCLEOTIDE SEQUENCE</scope>
</reference>
<dbReference type="Gene3D" id="3.30.420.10">
    <property type="entry name" value="Ribonuclease H-like superfamily/Ribonuclease H"/>
    <property type="match status" value="1"/>
</dbReference>